<organism evidence="1 2">
    <name type="scientific">Runella slithyformis (strain ATCC 29530 / DSM 19594 / LMG 11500 / NCIMB 11436 / LSU 4)</name>
    <dbReference type="NCBI Taxonomy" id="761193"/>
    <lineage>
        <taxon>Bacteria</taxon>
        <taxon>Pseudomonadati</taxon>
        <taxon>Bacteroidota</taxon>
        <taxon>Cytophagia</taxon>
        <taxon>Cytophagales</taxon>
        <taxon>Spirosomataceae</taxon>
        <taxon>Runella</taxon>
    </lineage>
</organism>
<accession>A0A7U3ZKA3</accession>
<gene>
    <name evidence="1" type="ordered locus">Runsl_2317</name>
</gene>
<reference evidence="1 2" key="2">
    <citation type="journal article" date="2012" name="Stand. Genomic Sci.">
        <title>Complete genome sequence of the aquatic bacterium Runella slithyformis type strain (LSU 4(T)).</title>
        <authorList>
            <person name="Copeland A."/>
            <person name="Zhang X."/>
            <person name="Misra M."/>
            <person name="Lapidus A."/>
            <person name="Nolan M."/>
            <person name="Lucas S."/>
            <person name="Deshpande S."/>
            <person name="Cheng J.F."/>
            <person name="Tapia R."/>
            <person name="Goodwin L.A."/>
            <person name="Pitluck S."/>
            <person name="Liolios K."/>
            <person name="Pagani I."/>
            <person name="Ivanova N."/>
            <person name="Mikhailova N."/>
            <person name="Pati A."/>
            <person name="Chen A."/>
            <person name="Palaniappan K."/>
            <person name="Land M."/>
            <person name="Hauser L."/>
            <person name="Pan C."/>
            <person name="Jeffries C.D."/>
            <person name="Detter J.C."/>
            <person name="Brambilla E.M."/>
            <person name="Rohde M."/>
            <person name="Djao O.D."/>
            <person name="Goker M."/>
            <person name="Sikorski J."/>
            <person name="Tindall B.J."/>
            <person name="Woyke T."/>
            <person name="Bristow J."/>
            <person name="Eisen J.A."/>
            <person name="Markowitz V."/>
            <person name="Hugenholtz P."/>
            <person name="Kyrpides N.C."/>
            <person name="Klenk H.P."/>
            <person name="Mavromatis K."/>
        </authorList>
    </citation>
    <scope>NUCLEOTIDE SEQUENCE [LARGE SCALE GENOMIC DNA]</scope>
    <source>
        <strain evidence="2">ATCC 29530 / DSM 19594 / LMG 11500 / NCIMB 11436 / LSU 4</strain>
    </source>
</reference>
<dbReference type="KEGG" id="rsi:Runsl_2317"/>
<protein>
    <submittedName>
        <fullName evidence="1">Uncharacterized protein</fullName>
    </submittedName>
</protein>
<name>A0A7U3ZKA3_RUNSL</name>
<dbReference type="RefSeq" id="WP_013928039.1">
    <property type="nucleotide sequence ID" value="NC_015703.1"/>
</dbReference>
<proteinExistence type="predicted"/>
<sequence>MIIKKEFTFVKETLKHHKIMKKAFAFLFVAGMVTLAACGGKTEEAATTDTTAVAVDTAVTVDTAAVDTAAVDTAAAK</sequence>
<reference evidence="2" key="1">
    <citation type="submission" date="2011-06" db="EMBL/GenBank/DDBJ databases">
        <title>The complete genome of chromosome of Runella slithyformis DSM 19594.</title>
        <authorList>
            <consortium name="US DOE Joint Genome Institute (JGI-PGF)"/>
            <person name="Lucas S."/>
            <person name="Han J."/>
            <person name="Lapidus A."/>
            <person name="Bruce D."/>
            <person name="Goodwin L."/>
            <person name="Pitluck S."/>
            <person name="Peters L."/>
            <person name="Kyrpides N."/>
            <person name="Mavromatis K."/>
            <person name="Ivanova N."/>
            <person name="Ovchinnikova G."/>
            <person name="Zhang X."/>
            <person name="Misra M."/>
            <person name="Detter J.C."/>
            <person name="Tapia R."/>
            <person name="Han C."/>
            <person name="Land M."/>
            <person name="Hauser L."/>
            <person name="Markowitz V."/>
            <person name="Cheng J.-F."/>
            <person name="Hugenholtz P."/>
            <person name="Woyke T."/>
            <person name="Wu D."/>
            <person name="Tindall B."/>
            <person name="Faehrich R."/>
            <person name="Brambilla E."/>
            <person name="Klenk H.-P."/>
            <person name="Eisen J.A."/>
        </authorList>
    </citation>
    <scope>NUCLEOTIDE SEQUENCE [LARGE SCALE GENOMIC DNA]</scope>
    <source>
        <strain evidence="2">ATCC 29530 / DSM 19594 / LMG 11500 / NCIMB 11436 / LSU 4</strain>
    </source>
</reference>
<evidence type="ECO:0000313" key="1">
    <source>
        <dbReference type="EMBL" id="AEI48728.1"/>
    </source>
</evidence>
<dbReference type="Proteomes" id="UP000000493">
    <property type="component" value="Chromosome"/>
</dbReference>
<keyword evidence="2" id="KW-1185">Reference proteome</keyword>
<dbReference type="EMBL" id="CP002859">
    <property type="protein sequence ID" value="AEI48728.1"/>
    <property type="molecule type" value="Genomic_DNA"/>
</dbReference>
<evidence type="ECO:0000313" key="2">
    <source>
        <dbReference type="Proteomes" id="UP000000493"/>
    </source>
</evidence>
<dbReference type="AlphaFoldDB" id="A0A7U3ZKA3"/>